<proteinExistence type="inferred from homology"/>
<keyword evidence="6 9" id="KW-1133">Transmembrane helix</keyword>
<evidence type="ECO:0000313" key="11">
    <source>
        <dbReference type="Proteomes" id="UP001438707"/>
    </source>
</evidence>
<keyword evidence="11" id="KW-1185">Reference proteome</keyword>
<evidence type="ECO:0000256" key="2">
    <source>
        <dbReference type="ARBA" id="ARBA00004229"/>
    </source>
</evidence>
<evidence type="ECO:0000256" key="6">
    <source>
        <dbReference type="ARBA" id="ARBA00022989"/>
    </source>
</evidence>
<dbReference type="SUPFAM" id="SSF103511">
    <property type="entry name" value="Chlorophyll a-b binding protein"/>
    <property type="match status" value="1"/>
</dbReference>
<comment type="caution">
    <text evidence="10">The sequence shown here is derived from an EMBL/GenBank/DDBJ whole genome shotgun (WGS) entry which is preliminary data.</text>
</comment>
<evidence type="ECO:0000256" key="3">
    <source>
        <dbReference type="ARBA" id="ARBA00022528"/>
    </source>
</evidence>
<feature type="transmembrane region" description="Helical" evidence="9">
    <location>
        <begin position="168"/>
        <end position="188"/>
    </location>
</feature>
<organism evidence="10 11">
    <name type="scientific">Apatococcus lobatus</name>
    <dbReference type="NCBI Taxonomy" id="904363"/>
    <lineage>
        <taxon>Eukaryota</taxon>
        <taxon>Viridiplantae</taxon>
        <taxon>Chlorophyta</taxon>
        <taxon>core chlorophytes</taxon>
        <taxon>Trebouxiophyceae</taxon>
        <taxon>Chlorellales</taxon>
        <taxon>Chlorellaceae</taxon>
        <taxon>Apatococcus</taxon>
    </lineage>
</organism>
<dbReference type="Pfam" id="PF00504">
    <property type="entry name" value="Chloroa_b-bind"/>
    <property type="match status" value="1"/>
</dbReference>
<name>A0AAW1QKX9_9CHLO</name>
<evidence type="ECO:0000256" key="9">
    <source>
        <dbReference type="SAM" id="Phobius"/>
    </source>
</evidence>
<dbReference type="PANTHER" id="PTHR14154">
    <property type="entry name" value="UPF0041 BRAIN PROTEIN 44-RELATED"/>
    <property type="match status" value="1"/>
</dbReference>
<sequence>MASCLQNTQSLVALRPTCGLCGAAIPLRPQHSRRRSRLTVRAADDEKVELKNYPQVPSLPWTEDKESIEDVMAFTGPAPERVNGRIAMLAFVAGVVAERVGHKSIAEQAGQATTSVIFFMILISAASIIPKYSSGTSLKELTETASRDGLPANLRFFNKTHEVWTGRVAMLGFLGLVAVEVFLGHGLFV</sequence>
<keyword evidence="7 9" id="KW-0472">Membrane</keyword>
<keyword evidence="5 9" id="KW-0812">Transmembrane</keyword>
<reference evidence="10 11" key="1">
    <citation type="journal article" date="2024" name="Nat. Commun.">
        <title>Phylogenomics reveals the evolutionary origins of lichenization in chlorophyte algae.</title>
        <authorList>
            <person name="Puginier C."/>
            <person name="Libourel C."/>
            <person name="Otte J."/>
            <person name="Skaloud P."/>
            <person name="Haon M."/>
            <person name="Grisel S."/>
            <person name="Petersen M."/>
            <person name="Berrin J.G."/>
            <person name="Delaux P.M."/>
            <person name="Dal Grande F."/>
            <person name="Keller J."/>
        </authorList>
    </citation>
    <scope>NUCLEOTIDE SEQUENCE [LARGE SCALE GENOMIC DNA]</scope>
    <source>
        <strain evidence="10 11">SAG 2145</strain>
    </source>
</reference>
<dbReference type="GO" id="GO:0016020">
    <property type="term" value="C:membrane"/>
    <property type="evidence" value="ECO:0007669"/>
    <property type="project" value="UniProtKB-SubCell"/>
</dbReference>
<feature type="transmembrane region" description="Helical" evidence="9">
    <location>
        <begin position="109"/>
        <end position="129"/>
    </location>
</feature>
<keyword evidence="4" id="KW-0934">Plastid</keyword>
<gene>
    <name evidence="10" type="ORF">WJX74_006649</name>
</gene>
<dbReference type="Proteomes" id="UP001438707">
    <property type="component" value="Unassembled WGS sequence"/>
</dbReference>
<accession>A0AAW1QKX9</accession>
<dbReference type="Gene3D" id="1.10.3460.10">
    <property type="entry name" value="Chlorophyll a/b binding protein domain"/>
    <property type="match status" value="1"/>
</dbReference>
<dbReference type="InterPro" id="IPR022796">
    <property type="entry name" value="Chloroa_b-bind"/>
</dbReference>
<keyword evidence="3" id="KW-0150">Chloroplast</keyword>
<evidence type="ECO:0000256" key="7">
    <source>
        <dbReference type="ARBA" id="ARBA00023136"/>
    </source>
</evidence>
<evidence type="ECO:0000256" key="5">
    <source>
        <dbReference type="ARBA" id="ARBA00022692"/>
    </source>
</evidence>
<evidence type="ECO:0000256" key="1">
    <source>
        <dbReference type="ARBA" id="ARBA00004141"/>
    </source>
</evidence>
<evidence type="ECO:0000256" key="4">
    <source>
        <dbReference type="ARBA" id="ARBA00022640"/>
    </source>
</evidence>
<evidence type="ECO:0000256" key="8">
    <source>
        <dbReference type="ARBA" id="ARBA00037956"/>
    </source>
</evidence>
<evidence type="ECO:0000313" key="10">
    <source>
        <dbReference type="EMBL" id="KAK9822094.1"/>
    </source>
</evidence>
<dbReference type="AlphaFoldDB" id="A0AAW1QKX9"/>
<protein>
    <submittedName>
        <fullName evidence="10">Uncharacterized protein</fullName>
    </submittedName>
</protein>
<dbReference type="EMBL" id="JALJOS010000034">
    <property type="protein sequence ID" value="KAK9822094.1"/>
    <property type="molecule type" value="Genomic_DNA"/>
</dbReference>
<comment type="subcellular location">
    <subcellularLocation>
        <location evidence="1">Membrane</location>
        <topology evidence="1">Multi-pass membrane protein</topology>
    </subcellularLocation>
    <subcellularLocation>
        <location evidence="2">Plastid</location>
        <location evidence="2">Chloroplast</location>
    </subcellularLocation>
</comment>
<dbReference type="GO" id="GO:0009507">
    <property type="term" value="C:chloroplast"/>
    <property type="evidence" value="ECO:0007669"/>
    <property type="project" value="UniProtKB-SubCell"/>
</dbReference>
<comment type="similarity">
    <text evidence="8">Belongs to the ELIP/psbS family.</text>
</comment>